<proteinExistence type="predicted"/>
<evidence type="ECO:0000313" key="9">
    <source>
        <dbReference type="Proteomes" id="UP000824190"/>
    </source>
</evidence>
<keyword evidence="5 6" id="KW-0472">Membrane</keyword>
<evidence type="ECO:0000256" key="3">
    <source>
        <dbReference type="ARBA" id="ARBA00022692"/>
    </source>
</evidence>
<keyword evidence="4 6" id="KW-1133">Transmembrane helix</keyword>
<evidence type="ECO:0000256" key="1">
    <source>
        <dbReference type="ARBA" id="ARBA00004651"/>
    </source>
</evidence>
<evidence type="ECO:0000259" key="7">
    <source>
        <dbReference type="Pfam" id="PF12823"/>
    </source>
</evidence>
<keyword evidence="2" id="KW-1003">Cell membrane</keyword>
<evidence type="ECO:0000256" key="2">
    <source>
        <dbReference type="ARBA" id="ARBA00022475"/>
    </source>
</evidence>
<dbReference type="Proteomes" id="UP000824190">
    <property type="component" value="Unassembled WGS sequence"/>
</dbReference>
<dbReference type="NCBIfam" id="TIGR03954">
    <property type="entry name" value="integ_memb_HG"/>
    <property type="match status" value="1"/>
</dbReference>
<reference evidence="8" key="2">
    <citation type="submission" date="2021-04" db="EMBL/GenBank/DDBJ databases">
        <authorList>
            <person name="Gilroy R."/>
        </authorList>
    </citation>
    <scope>NUCLEOTIDE SEQUENCE</scope>
    <source>
        <strain evidence="8">CHK32-1732</strain>
    </source>
</reference>
<protein>
    <submittedName>
        <fullName evidence="8">DUF3817 domain-containing protein</fullName>
    </submittedName>
</protein>
<dbReference type="PANTHER" id="PTHR40077">
    <property type="entry name" value="MEMBRANE PROTEIN-RELATED"/>
    <property type="match status" value="1"/>
</dbReference>
<reference evidence="8" key="1">
    <citation type="journal article" date="2021" name="PeerJ">
        <title>Extensive microbial diversity within the chicken gut microbiome revealed by metagenomics and culture.</title>
        <authorList>
            <person name="Gilroy R."/>
            <person name="Ravi A."/>
            <person name="Getino M."/>
            <person name="Pursley I."/>
            <person name="Horton D.L."/>
            <person name="Alikhan N.F."/>
            <person name="Baker D."/>
            <person name="Gharbi K."/>
            <person name="Hall N."/>
            <person name="Watson M."/>
            <person name="Adriaenssens E.M."/>
            <person name="Foster-Nyarko E."/>
            <person name="Jarju S."/>
            <person name="Secka A."/>
            <person name="Antonio M."/>
            <person name="Oren A."/>
            <person name="Chaudhuri R.R."/>
            <person name="La Ragione R."/>
            <person name="Hildebrand F."/>
            <person name="Pallen M.J."/>
        </authorList>
    </citation>
    <scope>NUCLEOTIDE SEQUENCE</scope>
    <source>
        <strain evidence="8">CHK32-1732</strain>
    </source>
</reference>
<feature type="domain" description="DUF3817" evidence="7">
    <location>
        <begin position="21"/>
        <end position="112"/>
    </location>
</feature>
<gene>
    <name evidence="8" type="ORF">H9870_05670</name>
</gene>
<comment type="caution">
    <text evidence="8">The sequence shown here is derived from an EMBL/GenBank/DDBJ whole genome shotgun (WGS) entry which is preliminary data.</text>
</comment>
<dbReference type="AlphaFoldDB" id="A0A9D1RMN1"/>
<dbReference type="PANTHER" id="PTHR40077:SF2">
    <property type="entry name" value="MEMBRANE PROTEIN"/>
    <property type="match status" value="1"/>
</dbReference>
<evidence type="ECO:0000256" key="6">
    <source>
        <dbReference type="SAM" id="Phobius"/>
    </source>
</evidence>
<evidence type="ECO:0000256" key="4">
    <source>
        <dbReference type="ARBA" id="ARBA00022989"/>
    </source>
</evidence>
<dbReference type="EMBL" id="DXGC01000055">
    <property type="protein sequence ID" value="HIW91131.1"/>
    <property type="molecule type" value="Genomic_DNA"/>
</dbReference>
<feature type="transmembrane region" description="Helical" evidence="6">
    <location>
        <begin position="26"/>
        <end position="47"/>
    </location>
</feature>
<dbReference type="GO" id="GO:0005886">
    <property type="term" value="C:plasma membrane"/>
    <property type="evidence" value="ECO:0007669"/>
    <property type="project" value="UniProtKB-SubCell"/>
</dbReference>
<feature type="transmembrane region" description="Helical" evidence="6">
    <location>
        <begin position="59"/>
        <end position="83"/>
    </location>
</feature>
<evidence type="ECO:0000256" key="5">
    <source>
        <dbReference type="ARBA" id="ARBA00023136"/>
    </source>
</evidence>
<keyword evidence="3 6" id="KW-0812">Transmembrane</keyword>
<accession>A0A9D1RMN1</accession>
<organism evidence="8 9">
    <name type="scientific">Candidatus Corynebacterium avicola</name>
    <dbReference type="NCBI Taxonomy" id="2838527"/>
    <lineage>
        <taxon>Bacteria</taxon>
        <taxon>Bacillati</taxon>
        <taxon>Actinomycetota</taxon>
        <taxon>Actinomycetes</taxon>
        <taxon>Mycobacteriales</taxon>
        <taxon>Corynebacteriaceae</taxon>
        <taxon>Corynebacterium</taxon>
    </lineage>
</organism>
<dbReference type="InterPro" id="IPR023845">
    <property type="entry name" value="DUF3817_TM"/>
</dbReference>
<sequence length="127" mass="14383">MSNTPVATVSDDRARRVKGALTRYSVLAYVTGVFLLFLCVEMILKYIVFPAMEWDVPGWFTVVGQTHGLIFLVYCIMCLDLGVKARWEPAKWVTTILAGVIPVLSFVLEKRRRNEVIETFNLQPSAN</sequence>
<evidence type="ECO:0000313" key="8">
    <source>
        <dbReference type="EMBL" id="HIW91131.1"/>
    </source>
</evidence>
<comment type="subcellular location">
    <subcellularLocation>
        <location evidence="1">Cell membrane</location>
        <topology evidence="1">Multi-pass membrane protein</topology>
    </subcellularLocation>
</comment>
<dbReference type="Pfam" id="PF12823">
    <property type="entry name" value="DUF3817"/>
    <property type="match status" value="1"/>
</dbReference>
<name>A0A9D1RMN1_9CORY</name>